<organism evidence="4 5">
    <name type="scientific">Plasmodium fragile</name>
    <dbReference type="NCBI Taxonomy" id="5857"/>
    <lineage>
        <taxon>Eukaryota</taxon>
        <taxon>Sar</taxon>
        <taxon>Alveolata</taxon>
        <taxon>Apicomplexa</taxon>
        <taxon>Aconoidasida</taxon>
        <taxon>Haemosporida</taxon>
        <taxon>Plasmodiidae</taxon>
        <taxon>Plasmodium</taxon>
        <taxon>Plasmodium (Plasmodium)</taxon>
    </lineage>
</organism>
<feature type="compositionally biased region" description="Polar residues" evidence="1">
    <location>
        <begin position="36"/>
        <end position="56"/>
    </location>
</feature>
<dbReference type="EMBL" id="KQ001696">
    <property type="protein sequence ID" value="KJP86340.1"/>
    <property type="molecule type" value="Genomic_DNA"/>
</dbReference>
<protein>
    <recommendedName>
        <fullName evidence="3">Merozoite surface protein C-terminal domain-containing protein</fullName>
    </recommendedName>
</protein>
<feature type="compositionally biased region" description="Polar residues" evidence="1">
    <location>
        <begin position="119"/>
        <end position="131"/>
    </location>
</feature>
<dbReference type="VEuPathDB" id="PlasmoDB:AK88_04059"/>
<feature type="domain" description="Merozoite surface protein C-terminal" evidence="3">
    <location>
        <begin position="166"/>
        <end position="290"/>
    </location>
</feature>
<dbReference type="OrthoDB" id="387367at2759"/>
<gene>
    <name evidence="4" type="ORF">AK88_04059</name>
</gene>
<dbReference type="Proteomes" id="UP000054561">
    <property type="component" value="Unassembled WGS sequence"/>
</dbReference>
<dbReference type="PROSITE" id="PS51257">
    <property type="entry name" value="PROKAR_LIPOPROTEIN"/>
    <property type="match status" value="1"/>
</dbReference>
<dbReference type="OMA" id="CEEGTEN"/>
<keyword evidence="5" id="KW-1185">Reference proteome</keyword>
<evidence type="ECO:0000313" key="5">
    <source>
        <dbReference type="Proteomes" id="UP000054561"/>
    </source>
</evidence>
<evidence type="ECO:0000313" key="4">
    <source>
        <dbReference type="EMBL" id="KJP86340.1"/>
    </source>
</evidence>
<dbReference type="RefSeq" id="XP_012337092.1">
    <property type="nucleotide sequence ID" value="XM_012481669.1"/>
</dbReference>
<evidence type="ECO:0000259" key="3">
    <source>
        <dbReference type="Pfam" id="PF12948"/>
    </source>
</evidence>
<keyword evidence="2" id="KW-0732">Signal</keyword>
<feature type="region of interest" description="Disordered" evidence="1">
    <location>
        <begin position="96"/>
        <end position="131"/>
    </location>
</feature>
<dbReference type="GeneID" id="24269373"/>
<feature type="region of interest" description="Disordered" evidence="1">
    <location>
        <begin position="29"/>
        <end position="56"/>
    </location>
</feature>
<reference evidence="4 5" key="1">
    <citation type="submission" date="2014-03" db="EMBL/GenBank/DDBJ databases">
        <title>The Genome Sequence of Plasmodium fragile nilgiri.</title>
        <authorList>
            <consortium name="The Broad Institute Genomics Platform"/>
            <consortium name="The Broad Institute Genome Sequencing Center for Infectious Disease"/>
            <person name="Neafsey D."/>
            <person name="Duraisingh M."/>
            <person name="Young S.K."/>
            <person name="Zeng Q."/>
            <person name="Gargeya S."/>
            <person name="Abouelleil A."/>
            <person name="Alvarado L."/>
            <person name="Chapman S.B."/>
            <person name="Gainer-Dewar J."/>
            <person name="Goldberg J."/>
            <person name="Griggs A."/>
            <person name="Gujja S."/>
            <person name="Hansen M."/>
            <person name="Howarth C."/>
            <person name="Imamovic A."/>
            <person name="Larimer J."/>
            <person name="Pearson M."/>
            <person name="Poon T.W."/>
            <person name="Priest M."/>
            <person name="Roberts A."/>
            <person name="Saif S."/>
            <person name="Shea T."/>
            <person name="Sykes S."/>
            <person name="Wortman J."/>
            <person name="Nusbaum C."/>
            <person name="Birren B."/>
        </authorList>
    </citation>
    <scope>NUCLEOTIDE SEQUENCE [LARGE SCALE GENOMIC DNA]</scope>
    <source>
        <strain evidence="5">nilgiri</strain>
    </source>
</reference>
<dbReference type="Pfam" id="PF12948">
    <property type="entry name" value="MSP7_C"/>
    <property type="match status" value="1"/>
</dbReference>
<evidence type="ECO:0000256" key="2">
    <source>
        <dbReference type="SAM" id="SignalP"/>
    </source>
</evidence>
<sequence>MKGKIFLLAIFFLTLHVVASCDKTNITVTKYKPKNGNDTELGTNNKTDSQGSGNSNGDLFMGQNIINYFKNILNDLNNHSKKDSDVPDDVKIIGQVSEQVPTTIEGTDDEEGDDGVNAPGQNGAQSGQQTGANNDRLTVAQSGHNVGEAQSNLPVKGEMYSGSSLKFSDELYEDILNSLSKKGGEEGINYDHKYNEFKKEYDGFLSLNKNEYEIIGKLVAAFSVYNDAIGEDADSVYESIKKSFTDPKFKQEFKDFMNGLYDYANTKHHIRGAQTEEAKTYLMLFQNVLNFLNMI</sequence>
<feature type="signal peptide" evidence="2">
    <location>
        <begin position="1"/>
        <end position="20"/>
    </location>
</feature>
<name>A0A0D9QGZ5_PLAFR</name>
<dbReference type="InterPro" id="IPR024781">
    <property type="entry name" value="MSP_C"/>
</dbReference>
<feature type="chain" id="PRO_5002343814" description="Merozoite surface protein C-terminal domain-containing protein" evidence="2">
    <location>
        <begin position="21"/>
        <end position="295"/>
    </location>
</feature>
<accession>A0A0D9QGZ5</accession>
<proteinExistence type="predicted"/>
<dbReference type="AlphaFoldDB" id="A0A0D9QGZ5"/>
<evidence type="ECO:0000256" key="1">
    <source>
        <dbReference type="SAM" id="MobiDB-lite"/>
    </source>
</evidence>